<dbReference type="EMBL" id="JBHTEK010000001">
    <property type="protein sequence ID" value="MFC7670391.1"/>
    <property type="molecule type" value="Genomic_DNA"/>
</dbReference>
<evidence type="ECO:0000256" key="1">
    <source>
        <dbReference type="ARBA" id="ARBA00022603"/>
    </source>
</evidence>
<evidence type="ECO:0000313" key="4">
    <source>
        <dbReference type="EMBL" id="MFC7670391.1"/>
    </source>
</evidence>
<dbReference type="Pfam" id="PF05401">
    <property type="entry name" value="NodS"/>
    <property type="match status" value="1"/>
</dbReference>
<dbReference type="InterPro" id="IPR008715">
    <property type="entry name" value="SAM-MeTfrase_NodS-like"/>
</dbReference>
<dbReference type="PANTHER" id="PTHR43464:SF19">
    <property type="entry name" value="UBIQUINONE BIOSYNTHESIS O-METHYLTRANSFERASE, MITOCHONDRIAL"/>
    <property type="match status" value="1"/>
</dbReference>
<dbReference type="PANTHER" id="PTHR43464">
    <property type="entry name" value="METHYLTRANSFERASE"/>
    <property type="match status" value="1"/>
</dbReference>
<comment type="caution">
    <text evidence="4">The sequence shown here is derived from an EMBL/GenBank/DDBJ whole genome shotgun (WGS) entry which is preliminary data.</text>
</comment>
<dbReference type="GO" id="GO:0008168">
    <property type="term" value="F:methyltransferase activity"/>
    <property type="evidence" value="ECO:0007669"/>
    <property type="project" value="UniProtKB-KW"/>
</dbReference>
<protein>
    <submittedName>
        <fullName evidence="4">Class I SAM-dependent DNA methyltransferase</fullName>
    </submittedName>
</protein>
<sequence length="215" mass="24214">MNQNQPNSLPPEYFDQVYQANRDPWNFETSPYEREKYATTLAALPRAHYPNAFEIGCSLGVLTAQLAPRCGHLLAVDVSEAALAQARLRCAKLPQVELQRMQVPEELPNESFDLLLMSEVGYYWSAADLARAADQLVAMLTPGGHLLLVHWTPPVHDYPLTGDDVHELFLSKAANQGPLRHLTGQRHEKYRLDLFEKVEPIQDCLNSDLADIKPL</sequence>
<proteinExistence type="predicted"/>
<keyword evidence="2" id="KW-0808">Transferase</keyword>
<evidence type="ECO:0000313" key="5">
    <source>
        <dbReference type="Proteomes" id="UP001596513"/>
    </source>
</evidence>
<evidence type="ECO:0000256" key="2">
    <source>
        <dbReference type="ARBA" id="ARBA00022679"/>
    </source>
</evidence>
<dbReference type="SUPFAM" id="SSF53335">
    <property type="entry name" value="S-adenosyl-L-methionine-dependent methyltransferases"/>
    <property type="match status" value="1"/>
</dbReference>
<dbReference type="Gene3D" id="3.40.50.150">
    <property type="entry name" value="Vaccinia Virus protein VP39"/>
    <property type="match status" value="1"/>
</dbReference>
<dbReference type="InterPro" id="IPR029063">
    <property type="entry name" value="SAM-dependent_MTases_sf"/>
</dbReference>
<dbReference type="GO" id="GO:0032259">
    <property type="term" value="P:methylation"/>
    <property type="evidence" value="ECO:0007669"/>
    <property type="project" value="UniProtKB-KW"/>
</dbReference>
<gene>
    <name evidence="4" type="ORF">ACFQT0_25745</name>
</gene>
<dbReference type="Proteomes" id="UP001596513">
    <property type="component" value="Unassembled WGS sequence"/>
</dbReference>
<name>A0ABW2UE62_9BACT</name>
<keyword evidence="5" id="KW-1185">Reference proteome</keyword>
<reference evidence="5" key="1">
    <citation type="journal article" date="2019" name="Int. J. Syst. Evol. Microbiol.">
        <title>The Global Catalogue of Microorganisms (GCM) 10K type strain sequencing project: providing services to taxonomists for standard genome sequencing and annotation.</title>
        <authorList>
            <consortium name="The Broad Institute Genomics Platform"/>
            <consortium name="The Broad Institute Genome Sequencing Center for Infectious Disease"/>
            <person name="Wu L."/>
            <person name="Ma J."/>
        </authorList>
    </citation>
    <scope>NUCLEOTIDE SEQUENCE [LARGE SCALE GENOMIC DNA]</scope>
    <source>
        <strain evidence="5">JCM 19635</strain>
    </source>
</reference>
<keyword evidence="1 4" id="KW-0489">Methyltransferase</keyword>
<dbReference type="RefSeq" id="WP_380205838.1">
    <property type="nucleotide sequence ID" value="NZ_JBHTEK010000001.1"/>
</dbReference>
<evidence type="ECO:0000256" key="3">
    <source>
        <dbReference type="ARBA" id="ARBA00022691"/>
    </source>
</evidence>
<organism evidence="4 5">
    <name type="scientific">Hymenobacter humi</name>
    <dbReference type="NCBI Taxonomy" id="1411620"/>
    <lineage>
        <taxon>Bacteria</taxon>
        <taxon>Pseudomonadati</taxon>
        <taxon>Bacteroidota</taxon>
        <taxon>Cytophagia</taxon>
        <taxon>Cytophagales</taxon>
        <taxon>Hymenobacteraceae</taxon>
        <taxon>Hymenobacter</taxon>
    </lineage>
</organism>
<accession>A0ABW2UE62</accession>
<keyword evidence="3" id="KW-0949">S-adenosyl-L-methionine</keyword>